<dbReference type="STRING" id="1149755.A0A2J6RLZ8"/>
<feature type="region of interest" description="Disordered" evidence="1">
    <location>
        <begin position="103"/>
        <end position="150"/>
    </location>
</feature>
<accession>A0A2J6RLZ8</accession>
<gene>
    <name evidence="3" type="ORF">L207DRAFT_529518</name>
</gene>
<sequence length="676" mass="77826">MYPKEKWLALQPIIQQLYVDEGRTFREVAEYLRQHHDFNPTKKQFNRKISQWGLEKNVKQGERRAILRSFGAEANTAGFETRLFRGRRLDKAKMERWKKREGLANCNSRTEHPDRSEFSQQKLDTAYPSQDNAVEDLPDPGAGSMPTDQQSTFNPWLVVDVVGSPSLTRLIGALTIDACEDIPHLDLSAPDSEEIEAVSEFLNPEEGGCSIVYPKAQAMNHYQPPLKAGSHLVSFGIAALCTSSRKASPYWVPGPLDELYPFSKSAPERRLHPRPKVDHLVTSCSLKAKELECTRRMKTLKNMQPSEINGLAEDMRSIAWRHMELDQHHLEEIWWRRVVSSLLEIRVHRTCELLRACLYVVSSVRNQGRYREAAILHQELHYKITKFFRPDHDLAVISRNELANQQGSIGDHESQLAIYRELLQIFLLRLGTRDRDTLGFLFNLGYALACCNRYLEAEALLRVRVQLDFELCSHASRDAFTVRNAFSAMTSLARSLNQQGRYTDSRSVWNCAAEFFKDTIRIKTPSCSAYFLEKARALKFEGYLCESEQLLRAILCHAPDRKNKNTMVVMLELADTLTRSGREAEAITLKKQAFGMTLEMFGVEVRGLKWHCWELGFCYARLGRYEDATAIFNETIEKVALETLTDYEYRDRFINQLEHWINKVEAMKKEAQNVGQ</sequence>
<evidence type="ECO:0000313" key="4">
    <source>
        <dbReference type="Proteomes" id="UP000235786"/>
    </source>
</evidence>
<proteinExistence type="predicted"/>
<dbReference type="OrthoDB" id="3521172at2759"/>
<dbReference type="PANTHER" id="PTHR38788:SF3">
    <property type="entry name" value="CLR5 DOMAIN-CONTAINING PROTEIN"/>
    <property type="match status" value="1"/>
</dbReference>
<dbReference type="Pfam" id="PF14420">
    <property type="entry name" value="Clr5"/>
    <property type="match status" value="1"/>
</dbReference>
<dbReference type="PANTHER" id="PTHR38788">
    <property type="entry name" value="CLR5 DOMAIN-CONTAINING PROTEIN"/>
    <property type="match status" value="1"/>
</dbReference>
<evidence type="ECO:0000313" key="3">
    <source>
        <dbReference type="EMBL" id="PMD39545.1"/>
    </source>
</evidence>
<dbReference type="Gene3D" id="1.25.40.10">
    <property type="entry name" value="Tetratricopeptide repeat domain"/>
    <property type="match status" value="2"/>
</dbReference>
<feature type="domain" description="Clr5" evidence="2">
    <location>
        <begin position="4"/>
        <end position="56"/>
    </location>
</feature>
<name>A0A2J6RLZ8_HYAVF</name>
<reference evidence="3 4" key="1">
    <citation type="submission" date="2016-04" db="EMBL/GenBank/DDBJ databases">
        <title>A degradative enzymes factory behind the ericoid mycorrhizal symbiosis.</title>
        <authorList>
            <consortium name="DOE Joint Genome Institute"/>
            <person name="Martino E."/>
            <person name="Morin E."/>
            <person name="Grelet G."/>
            <person name="Kuo A."/>
            <person name="Kohler A."/>
            <person name="Daghino S."/>
            <person name="Barry K."/>
            <person name="Choi C."/>
            <person name="Cichocki N."/>
            <person name="Clum A."/>
            <person name="Copeland A."/>
            <person name="Hainaut M."/>
            <person name="Haridas S."/>
            <person name="Labutti K."/>
            <person name="Lindquist E."/>
            <person name="Lipzen A."/>
            <person name="Khouja H.-R."/>
            <person name="Murat C."/>
            <person name="Ohm R."/>
            <person name="Olson A."/>
            <person name="Spatafora J."/>
            <person name="Veneault-Fourrey C."/>
            <person name="Henrissat B."/>
            <person name="Grigoriev I."/>
            <person name="Martin F."/>
            <person name="Perotto S."/>
        </authorList>
    </citation>
    <scope>NUCLEOTIDE SEQUENCE [LARGE SCALE GENOMIC DNA]</scope>
    <source>
        <strain evidence="3 4">F</strain>
    </source>
</reference>
<organism evidence="3 4">
    <name type="scientific">Hyaloscypha variabilis (strain UAMH 11265 / GT02V1 / F)</name>
    <name type="common">Meliniomyces variabilis</name>
    <dbReference type="NCBI Taxonomy" id="1149755"/>
    <lineage>
        <taxon>Eukaryota</taxon>
        <taxon>Fungi</taxon>
        <taxon>Dikarya</taxon>
        <taxon>Ascomycota</taxon>
        <taxon>Pezizomycotina</taxon>
        <taxon>Leotiomycetes</taxon>
        <taxon>Helotiales</taxon>
        <taxon>Hyaloscyphaceae</taxon>
        <taxon>Hyaloscypha</taxon>
        <taxon>Hyaloscypha variabilis</taxon>
    </lineage>
</organism>
<evidence type="ECO:0000259" key="2">
    <source>
        <dbReference type="Pfam" id="PF14420"/>
    </source>
</evidence>
<protein>
    <recommendedName>
        <fullName evidence="2">Clr5 domain-containing protein</fullName>
    </recommendedName>
</protein>
<dbReference type="EMBL" id="KZ613946">
    <property type="protein sequence ID" value="PMD39545.1"/>
    <property type="molecule type" value="Genomic_DNA"/>
</dbReference>
<dbReference type="Proteomes" id="UP000235786">
    <property type="component" value="Unassembled WGS sequence"/>
</dbReference>
<dbReference type="AlphaFoldDB" id="A0A2J6RLZ8"/>
<feature type="compositionally biased region" description="Polar residues" evidence="1">
    <location>
        <begin position="118"/>
        <end position="132"/>
    </location>
</feature>
<evidence type="ECO:0000256" key="1">
    <source>
        <dbReference type="SAM" id="MobiDB-lite"/>
    </source>
</evidence>
<dbReference type="InterPro" id="IPR025676">
    <property type="entry name" value="Clr5_dom"/>
</dbReference>
<keyword evidence="4" id="KW-1185">Reference proteome</keyword>
<dbReference type="SUPFAM" id="SSF48452">
    <property type="entry name" value="TPR-like"/>
    <property type="match status" value="2"/>
</dbReference>
<dbReference type="InterPro" id="IPR011990">
    <property type="entry name" value="TPR-like_helical_dom_sf"/>
</dbReference>